<dbReference type="PANTHER" id="PTHR11669:SF8">
    <property type="entry name" value="DNA POLYMERASE III SUBUNIT DELTA"/>
    <property type="match status" value="1"/>
</dbReference>
<organism evidence="1 2">
    <name type="scientific">Candidatus Barnesiella excrementipullorum</name>
    <dbReference type="NCBI Taxonomy" id="2838479"/>
    <lineage>
        <taxon>Bacteria</taxon>
        <taxon>Pseudomonadati</taxon>
        <taxon>Bacteroidota</taxon>
        <taxon>Bacteroidia</taxon>
        <taxon>Bacteroidales</taxon>
        <taxon>Barnesiellaceae</taxon>
        <taxon>Barnesiella</taxon>
    </lineage>
</organism>
<gene>
    <name evidence="1" type="ORF">H9982_01680</name>
</gene>
<dbReference type="Proteomes" id="UP000824246">
    <property type="component" value="Unassembled WGS sequence"/>
</dbReference>
<evidence type="ECO:0000313" key="1">
    <source>
        <dbReference type="EMBL" id="HIX44910.1"/>
    </source>
</evidence>
<dbReference type="EMBL" id="DXFB01000042">
    <property type="protein sequence ID" value="HIX44910.1"/>
    <property type="molecule type" value="Genomic_DNA"/>
</dbReference>
<dbReference type="InterPro" id="IPR027417">
    <property type="entry name" value="P-loop_NTPase"/>
</dbReference>
<dbReference type="Gene3D" id="3.40.50.300">
    <property type="entry name" value="P-loop containing nucleotide triphosphate hydrolases"/>
    <property type="match status" value="1"/>
</dbReference>
<dbReference type="Pfam" id="PF13177">
    <property type="entry name" value="DNA_pol3_delta2"/>
    <property type="match status" value="1"/>
</dbReference>
<comment type="caution">
    <text evidence="1">The sequence shown here is derived from an EMBL/GenBank/DDBJ whole genome shotgun (WGS) entry which is preliminary data.</text>
</comment>
<dbReference type="AlphaFoldDB" id="A0A9D1VQV8"/>
<sequence length="375" mass="43105">MFFFRDVVGHDALKESLIHTVRSDSMAHAQLFCGPEGIGKFAMAMAYARYIHCTDRGADDACGKCASCMQYNALTHADLHFVFPIVRGKDKKKAVCDGYLPQWTHFIQENTYFGIDKWLKAINADNKQATIYADESDEIWHKMTLKSLSSPYKIMIIWLPERMNTECANKLLKLLEEPAPHTYFFFVSNEPSKLLPTVLSRMRQITMRVLPVDVIAGALQRQYGISEADARSVAALSGGSYLRACDSLSLNEENETYFDLFVQVMRLAYARRIKDLKEWSEEVAGLGRERLRHFLSYAERMIRENFIYNLSCPGLNYMNEKETQFSTRFAPFIHERNVLEIRSLIEDAYSDIGQNANAKIVMFDFCINLILLLKK</sequence>
<name>A0A9D1VQV8_9BACT</name>
<dbReference type="InterPro" id="IPR050238">
    <property type="entry name" value="DNA_Rep/Repair_Clamp_Loader"/>
</dbReference>
<protein>
    <submittedName>
        <fullName evidence="1">DNA polymerase III subunit</fullName>
    </submittedName>
</protein>
<dbReference type="SUPFAM" id="SSF52540">
    <property type="entry name" value="P-loop containing nucleoside triphosphate hydrolases"/>
    <property type="match status" value="1"/>
</dbReference>
<reference evidence="1" key="2">
    <citation type="submission" date="2021-04" db="EMBL/GenBank/DDBJ databases">
        <authorList>
            <person name="Gilroy R."/>
        </authorList>
    </citation>
    <scope>NUCLEOTIDE SEQUENCE</scope>
    <source>
        <strain evidence="1">ChiHjej12B11-16260</strain>
    </source>
</reference>
<reference evidence="1" key="1">
    <citation type="journal article" date="2021" name="PeerJ">
        <title>Extensive microbial diversity within the chicken gut microbiome revealed by metagenomics and culture.</title>
        <authorList>
            <person name="Gilroy R."/>
            <person name="Ravi A."/>
            <person name="Getino M."/>
            <person name="Pursley I."/>
            <person name="Horton D.L."/>
            <person name="Alikhan N.F."/>
            <person name="Baker D."/>
            <person name="Gharbi K."/>
            <person name="Hall N."/>
            <person name="Watson M."/>
            <person name="Adriaenssens E.M."/>
            <person name="Foster-Nyarko E."/>
            <person name="Jarju S."/>
            <person name="Secka A."/>
            <person name="Antonio M."/>
            <person name="Oren A."/>
            <person name="Chaudhuri R.R."/>
            <person name="La Ragione R."/>
            <person name="Hildebrand F."/>
            <person name="Pallen M.J."/>
        </authorList>
    </citation>
    <scope>NUCLEOTIDE SEQUENCE</scope>
    <source>
        <strain evidence="1">ChiHjej12B11-16260</strain>
    </source>
</reference>
<dbReference type="PANTHER" id="PTHR11669">
    <property type="entry name" value="REPLICATION FACTOR C / DNA POLYMERASE III GAMMA-TAU SUBUNIT"/>
    <property type="match status" value="1"/>
</dbReference>
<proteinExistence type="predicted"/>
<dbReference type="GO" id="GO:0006261">
    <property type="term" value="P:DNA-templated DNA replication"/>
    <property type="evidence" value="ECO:0007669"/>
    <property type="project" value="TreeGrafter"/>
</dbReference>
<evidence type="ECO:0000313" key="2">
    <source>
        <dbReference type="Proteomes" id="UP000824246"/>
    </source>
</evidence>
<accession>A0A9D1VQV8</accession>